<evidence type="ECO:0000313" key="2">
    <source>
        <dbReference type="EMBL" id="OGM40778.1"/>
    </source>
</evidence>
<dbReference type="Gene3D" id="3.30.420.10">
    <property type="entry name" value="Ribonuclease H-like superfamily/Ribonuclease H"/>
    <property type="match status" value="1"/>
</dbReference>
<reference evidence="2 3" key="1">
    <citation type="journal article" date="2016" name="Genome Biol. Evol.">
        <title>Draft genome sequence of an aflatoxigenic Aspergillus species, A. bombycis.</title>
        <authorList>
            <person name="Moore G.G."/>
            <person name="Mack B.M."/>
            <person name="Beltz S.B."/>
            <person name="Gilbert M.K."/>
        </authorList>
    </citation>
    <scope>NUCLEOTIDE SEQUENCE [LARGE SCALE GENOMIC DNA]</scope>
    <source>
        <strain evidence="3">NRRL 26010</strain>
    </source>
</reference>
<evidence type="ECO:0000313" key="3">
    <source>
        <dbReference type="Proteomes" id="UP000179179"/>
    </source>
</evidence>
<dbReference type="SMART" id="SM00474">
    <property type="entry name" value="35EXOc"/>
    <property type="match status" value="1"/>
</dbReference>
<dbReference type="GeneID" id="34454513"/>
<name>A0A1F7ZNS0_9EURO</name>
<gene>
    <name evidence="2" type="ORF">ABOM_011123</name>
</gene>
<dbReference type="Proteomes" id="UP000179179">
    <property type="component" value="Unassembled WGS sequence"/>
</dbReference>
<dbReference type="PANTHER" id="PTHR43040">
    <property type="entry name" value="RIBONUCLEASE D"/>
    <property type="match status" value="1"/>
</dbReference>
<comment type="caution">
    <text evidence="2">The sequence shown here is derived from an EMBL/GenBank/DDBJ whole genome shotgun (WGS) entry which is preliminary data.</text>
</comment>
<dbReference type="STRING" id="109264.A0A1F7ZNS0"/>
<dbReference type="GO" id="GO:0008408">
    <property type="term" value="F:3'-5' exonuclease activity"/>
    <property type="evidence" value="ECO:0007669"/>
    <property type="project" value="InterPro"/>
</dbReference>
<proteinExistence type="predicted"/>
<keyword evidence="3" id="KW-1185">Reference proteome</keyword>
<dbReference type="GO" id="GO:0006139">
    <property type="term" value="P:nucleobase-containing compound metabolic process"/>
    <property type="evidence" value="ECO:0007669"/>
    <property type="project" value="InterPro"/>
</dbReference>
<dbReference type="OrthoDB" id="26838at2759"/>
<accession>A0A1F7ZNS0</accession>
<dbReference type="InterPro" id="IPR012337">
    <property type="entry name" value="RNaseH-like_sf"/>
</dbReference>
<dbReference type="AlphaFoldDB" id="A0A1F7ZNS0"/>
<dbReference type="GO" id="GO:0003676">
    <property type="term" value="F:nucleic acid binding"/>
    <property type="evidence" value="ECO:0007669"/>
    <property type="project" value="InterPro"/>
</dbReference>
<dbReference type="InterPro" id="IPR036397">
    <property type="entry name" value="RNaseH_sf"/>
</dbReference>
<dbReference type="EMBL" id="LYCR01000131">
    <property type="protein sequence ID" value="OGM40778.1"/>
    <property type="molecule type" value="Genomic_DNA"/>
</dbReference>
<dbReference type="SUPFAM" id="SSF53098">
    <property type="entry name" value="Ribonuclease H-like"/>
    <property type="match status" value="1"/>
</dbReference>
<dbReference type="PANTHER" id="PTHR43040:SF1">
    <property type="entry name" value="RIBONUCLEASE D"/>
    <property type="match status" value="1"/>
</dbReference>
<sequence>MSTIINDTTTDEGATGANTTAKAVIRADISEITSSLARTTLQANQPYVFLNTAISVADVVEELFELPADPPSLYLDLEGTNLSRHGSISILQIFVLPHNRTYLIDIHTLKENAFAKAASNGQTLKKLLETESVPKVFFDVRNDSDALYNCFGITLAGVQDLQLMELATRNFSKKYVHGLAKCIENDAPMTLSERNAWKLGKEKGLKLFAPECGGSYEVFNVRPLALDIMQYCVQDVQFLPRLWQKYNRKLSQRWAEKVQAEANARILASRSASYNGKGRHMALAPQGWH</sequence>
<dbReference type="Pfam" id="PF01612">
    <property type="entry name" value="DNA_pol_A_exo1"/>
    <property type="match status" value="1"/>
</dbReference>
<evidence type="ECO:0000259" key="1">
    <source>
        <dbReference type="SMART" id="SM00474"/>
    </source>
</evidence>
<feature type="domain" description="3'-5' exonuclease" evidence="1">
    <location>
        <begin position="47"/>
        <end position="251"/>
    </location>
</feature>
<protein>
    <recommendedName>
        <fullName evidence="1">3'-5' exonuclease domain-containing protein</fullName>
    </recommendedName>
</protein>
<dbReference type="RefSeq" id="XP_022384495.1">
    <property type="nucleotide sequence ID" value="XM_022538251.1"/>
</dbReference>
<dbReference type="InterPro" id="IPR002562">
    <property type="entry name" value="3'-5'_exonuclease_dom"/>
</dbReference>
<organism evidence="2 3">
    <name type="scientific">Aspergillus bombycis</name>
    <dbReference type="NCBI Taxonomy" id="109264"/>
    <lineage>
        <taxon>Eukaryota</taxon>
        <taxon>Fungi</taxon>
        <taxon>Dikarya</taxon>
        <taxon>Ascomycota</taxon>
        <taxon>Pezizomycotina</taxon>
        <taxon>Eurotiomycetes</taxon>
        <taxon>Eurotiomycetidae</taxon>
        <taxon>Eurotiales</taxon>
        <taxon>Aspergillaceae</taxon>
        <taxon>Aspergillus</taxon>
    </lineage>
</organism>